<dbReference type="GO" id="GO:0007219">
    <property type="term" value="P:Notch signaling pathway"/>
    <property type="evidence" value="ECO:0007669"/>
    <property type="project" value="TreeGrafter"/>
</dbReference>
<gene>
    <name evidence="6" type="ORF">CUNI_LOCUS15220</name>
</gene>
<dbReference type="GO" id="GO:0005112">
    <property type="term" value="F:Notch binding"/>
    <property type="evidence" value="ECO:0007669"/>
    <property type="project" value="TreeGrafter"/>
</dbReference>
<dbReference type="Gene3D" id="2.10.25.10">
    <property type="entry name" value="Laminin"/>
    <property type="match status" value="2"/>
</dbReference>
<reference evidence="6" key="1">
    <citation type="submission" date="2021-04" db="EMBL/GenBank/DDBJ databases">
        <authorList>
            <consortium name="Molecular Ecology Group"/>
        </authorList>
    </citation>
    <scope>NUCLEOTIDE SEQUENCE</scope>
</reference>
<evidence type="ECO:0000259" key="5">
    <source>
        <dbReference type="PROSITE" id="PS50026"/>
    </source>
</evidence>
<dbReference type="SMART" id="SM00181">
    <property type="entry name" value="EGF"/>
    <property type="match status" value="2"/>
</dbReference>
<dbReference type="PROSITE" id="PS50026">
    <property type="entry name" value="EGF_3"/>
    <property type="match status" value="2"/>
</dbReference>
<organism evidence="6 7">
    <name type="scientific">Candidula unifasciata</name>
    <dbReference type="NCBI Taxonomy" id="100452"/>
    <lineage>
        <taxon>Eukaryota</taxon>
        <taxon>Metazoa</taxon>
        <taxon>Spiralia</taxon>
        <taxon>Lophotrochozoa</taxon>
        <taxon>Mollusca</taxon>
        <taxon>Gastropoda</taxon>
        <taxon>Heterobranchia</taxon>
        <taxon>Euthyneura</taxon>
        <taxon>Panpulmonata</taxon>
        <taxon>Eupulmonata</taxon>
        <taxon>Stylommatophora</taxon>
        <taxon>Helicina</taxon>
        <taxon>Helicoidea</taxon>
        <taxon>Geomitridae</taxon>
        <taxon>Candidula</taxon>
    </lineage>
</organism>
<evidence type="ECO:0000313" key="7">
    <source>
        <dbReference type="Proteomes" id="UP000678393"/>
    </source>
</evidence>
<feature type="disulfide bond" evidence="4">
    <location>
        <begin position="26"/>
        <end position="35"/>
    </location>
</feature>
<dbReference type="PANTHER" id="PTHR12916:SF4">
    <property type="entry name" value="UNINFLATABLE, ISOFORM C"/>
    <property type="match status" value="1"/>
</dbReference>
<keyword evidence="3" id="KW-0677">Repeat</keyword>
<keyword evidence="7" id="KW-1185">Reference proteome</keyword>
<protein>
    <recommendedName>
        <fullName evidence="5">EGF-like domain-containing protein</fullName>
    </recommendedName>
</protein>
<keyword evidence="4" id="KW-1015">Disulfide bond</keyword>
<sequence length="99" mass="10419">RNPCIGTVCLNGGSCISPFDIAICQCPSRFGGKKCENQVPVKIGRCPDPVKFILDPCDRFVCLNGGSCNAPADAPFCECPALFTGASCENYIPDGTCPI</sequence>
<evidence type="ECO:0000313" key="6">
    <source>
        <dbReference type="EMBL" id="CAG5129662.1"/>
    </source>
</evidence>
<keyword evidence="1 4" id="KW-0245">EGF-like domain</keyword>
<comment type="caution">
    <text evidence="6">The sequence shown here is derived from an EMBL/GenBank/DDBJ whole genome shotgun (WGS) entry which is preliminary data.</text>
</comment>
<keyword evidence="2" id="KW-0732">Signal</keyword>
<dbReference type="EMBL" id="CAJHNH020003621">
    <property type="protein sequence ID" value="CAG5129662.1"/>
    <property type="molecule type" value="Genomic_DNA"/>
</dbReference>
<proteinExistence type="predicted"/>
<dbReference type="Proteomes" id="UP000678393">
    <property type="component" value="Unassembled WGS sequence"/>
</dbReference>
<dbReference type="Pfam" id="PF00008">
    <property type="entry name" value="EGF"/>
    <property type="match status" value="1"/>
</dbReference>
<feature type="disulfide bond" evidence="4">
    <location>
        <begin position="79"/>
        <end position="88"/>
    </location>
</feature>
<name>A0A8S3ZQP1_9EUPU</name>
<evidence type="ECO:0000256" key="1">
    <source>
        <dbReference type="ARBA" id="ARBA00022536"/>
    </source>
</evidence>
<comment type="caution">
    <text evidence="4">Lacks conserved residue(s) required for the propagation of feature annotation.</text>
</comment>
<evidence type="ECO:0000256" key="4">
    <source>
        <dbReference type="PROSITE-ProRule" id="PRU00076"/>
    </source>
</evidence>
<dbReference type="InterPro" id="IPR000742">
    <property type="entry name" value="EGF"/>
</dbReference>
<dbReference type="OrthoDB" id="6040964at2759"/>
<feature type="domain" description="EGF-like" evidence="5">
    <location>
        <begin position="53"/>
        <end position="89"/>
    </location>
</feature>
<evidence type="ECO:0000256" key="3">
    <source>
        <dbReference type="ARBA" id="ARBA00022737"/>
    </source>
</evidence>
<dbReference type="SUPFAM" id="SSF57196">
    <property type="entry name" value="EGF/Laminin"/>
    <property type="match status" value="2"/>
</dbReference>
<dbReference type="PROSITE" id="PS00022">
    <property type="entry name" value="EGF_1"/>
    <property type="match status" value="2"/>
</dbReference>
<feature type="non-terminal residue" evidence="6">
    <location>
        <position position="99"/>
    </location>
</feature>
<dbReference type="PANTHER" id="PTHR12916">
    <property type="entry name" value="CYTOCHROME C OXIDASE POLYPEPTIDE VIC-2"/>
    <property type="match status" value="1"/>
</dbReference>
<evidence type="ECO:0000256" key="2">
    <source>
        <dbReference type="ARBA" id="ARBA00022729"/>
    </source>
</evidence>
<accession>A0A8S3ZQP1</accession>
<feature type="domain" description="EGF-like" evidence="5">
    <location>
        <begin position="1"/>
        <end position="36"/>
    </location>
</feature>
<dbReference type="AlphaFoldDB" id="A0A8S3ZQP1"/>